<accession>A0A1L8RF64</accession>
<comment type="similarity">
    <text evidence="1">Belongs to the serine-aspartate repeat-containing protein (SDr) family.</text>
</comment>
<proteinExistence type="inferred from homology"/>
<feature type="domain" description="SpaA-like prealbumin fold" evidence="4">
    <location>
        <begin position="1250"/>
        <end position="1332"/>
    </location>
</feature>
<dbReference type="STRING" id="214095.RU97_GL001771"/>
<feature type="domain" description="SpaA-like prealbumin fold" evidence="4">
    <location>
        <begin position="1050"/>
        <end position="1131"/>
    </location>
</feature>
<dbReference type="PANTHER" id="PTHR36108:SF13">
    <property type="entry name" value="COLOSSIN-B-RELATED"/>
    <property type="match status" value="1"/>
</dbReference>
<keyword evidence="3" id="KW-0732">Signal</keyword>
<evidence type="ECO:0000313" key="5">
    <source>
        <dbReference type="EMBL" id="OJG18374.1"/>
    </source>
</evidence>
<dbReference type="Pfam" id="PF17802">
    <property type="entry name" value="SpaA"/>
    <property type="match status" value="12"/>
</dbReference>
<dbReference type="InterPro" id="IPR041033">
    <property type="entry name" value="SpaA_PFL_dom_1"/>
</dbReference>
<comment type="caution">
    <text evidence="5">The sequence shown here is derived from an EMBL/GenBank/DDBJ whole genome shotgun (WGS) entry which is preliminary data.</text>
</comment>
<feature type="domain" description="SpaA-like prealbumin fold" evidence="4">
    <location>
        <begin position="1149"/>
        <end position="1231"/>
    </location>
</feature>
<keyword evidence="2" id="KW-0964">Secreted</keyword>
<feature type="domain" description="SpaA-like prealbumin fold" evidence="4">
    <location>
        <begin position="755"/>
        <end position="825"/>
    </location>
</feature>
<dbReference type="PANTHER" id="PTHR36108">
    <property type="entry name" value="COLOSSIN-B-RELATED"/>
    <property type="match status" value="1"/>
</dbReference>
<evidence type="ECO:0000259" key="4">
    <source>
        <dbReference type="Pfam" id="PF17802"/>
    </source>
</evidence>
<dbReference type="EMBL" id="JXKH01000004">
    <property type="protein sequence ID" value="OJG18374.1"/>
    <property type="molecule type" value="Genomic_DNA"/>
</dbReference>
<dbReference type="Proteomes" id="UP000181884">
    <property type="component" value="Unassembled WGS sequence"/>
</dbReference>
<keyword evidence="6" id="KW-1185">Reference proteome</keyword>
<dbReference type="InterPro" id="IPR013783">
    <property type="entry name" value="Ig-like_fold"/>
</dbReference>
<feature type="domain" description="SpaA-like prealbumin fold" evidence="4">
    <location>
        <begin position="527"/>
        <end position="618"/>
    </location>
</feature>
<feature type="domain" description="SpaA-like prealbumin fold" evidence="4">
    <location>
        <begin position="297"/>
        <end position="377"/>
    </location>
</feature>
<evidence type="ECO:0000256" key="2">
    <source>
        <dbReference type="ARBA" id="ARBA00022525"/>
    </source>
</evidence>
<evidence type="ECO:0000256" key="3">
    <source>
        <dbReference type="ARBA" id="ARBA00022729"/>
    </source>
</evidence>
<dbReference type="RefSeq" id="WP_067394948.1">
    <property type="nucleotide sequence ID" value="NZ_JXKH01000004.1"/>
</dbReference>
<feature type="domain" description="SpaA-like prealbumin fold" evidence="4">
    <location>
        <begin position="961"/>
        <end position="1024"/>
    </location>
</feature>
<evidence type="ECO:0000256" key="1">
    <source>
        <dbReference type="ARBA" id="ARBA00007257"/>
    </source>
</evidence>
<organism evidence="5 6">
    <name type="scientific">Enterococcus canis</name>
    <dbReference type="NCBI Taxonomy" id="214095"/>
    <lineage>
        <taxon>Bacteria</taxon>
        <taxon>Bacillati</taxon>
        <taxon>Bacillota</taxon>
        <taxon>Bacilli</taxon>
        <taxon>Lactobacillales</taxon>
        <taxon>Enterococcaceae</taxon>
        <taxon>Enterococcus</taxon>
    </lineage>
</organism>
<reference evidence="5 6" key="1">
    <citation type="submission" date="2014-12" db="EMBL/GenBank/DDBJ databases">
        <title>Draft genome sequences of 29 type strains of Enterococci.</title>
        <authorList>
            <person name="Zhong Z."/>
            <person name="Sun Z."/>
            <person name="Liu W."/>
            <person name="Zhang W."/>
            <person name="Zhang H."/>
        </authorList>
    </citation>
    <scope>NUCLEOTIDE SEQUENCE [LARGE SCALE GENOMIC DNA]</scope>
    <source>
        <strain evidence="5 6">DSM 17029</strain>
    </source>
</reference>
<name>A0A1L8RF64_9ENTE</name>
<dbReference type="SUPFAM" id="SSF49478">
    <property type="entry name" value="Cna protein B-type domain"/>
    <property type="match status" value="5"/>
</dbReference>
<evidence type="ECO:0000313" key="6">
    <source>
        <dbReference type="Proteomes" id="UP000181884"/>
    </source>
</evidence>
<protein>
    <recommendedName>
        <fullName evidence="4">SpaA-like prealbumin fold domain-containing protein</fullName>
    </recommendedName>
</protein>
<sequence length="1486" mass="159542">MNFLPGYKETEDSPPDVIERSYMLVYQTKPNFTTQTEAVTNNAKITSQGETIKEPDTTTTTNVTIHTGSGVAFGKKGSVTIQKQTATGQPLAGARLQLIRVFKGNNSSVAPQIIYDVTTSETGQFTFGNLVYTDTSANGFDYIMKEIAAPDGYTISPELQAGVKVPVNDASTSSTTPIVIENEPVTTTFFKEDGSGTKLAGGLFSLMKWNETEGAYDILSTFAAEEAGVELQLLTVGKYQIKELSAPYDNMGLEYLPNFAPVAFVVKEDADGTRKVYGDENSETPISQVVLNNYQGSAVLTKQGEEGEAIQGAGFTLEWAPLNTSDYEPVVDRTFVSDENGQVLFDQLRPGKYMVTEQSVDGYYLNGTKLLFTITGDASSKPEPIVILDNPFINYKGNAEFTKISGETGATLPGAIFQLLDEKGTPILKDGEPIEVTSNDNGKILVENLAPGTTYGLSEIKAPDDYVINDTILKFTMPLSGTGDDEYIIDEPAQKLVHTESTPFKNYNWKVFWTKQAQDNLSGGDPQPIGGAEFRLYKENSLGEFVDITDPTNNSENIDYGQTADGTFMSNPLTGNVSVQNLTGGDYQYKEVTAPTGYILDTTVHEFHLESNAGSNTETTIDVTDAANPLINYKGAAQMLKQDEAGNDVDGAVFGVYTENGDPVEINNQPLQVTSSDGVVYAEGLAPGNYYFKEISTPNNAYLVNTREVPFEIADTAAGKPEVVHIKNTDDPDFALVNYQGSALLTKWDGEAATVDTPLAGATFNVYLSGEEETPVNQTPIESDGEGHVLITGLAPGDYYFEEVTAAEGYIRNTTTVPFTIPTEAQDKPIVVGGEQDGTKLNLSNYKGRAQLTKENLGSDLLDGAQFQLLDANDNPIERYGTMTTEKGLITVTGLAPGKYRFKEITPPDGYLLNTAVLPQFEIEKMAAGEPATITIDVAGNALTAINYKGSARMQKIEETADGSIAVPGAHFEVLDQDGNPVAGFEDLISGPDGMVFADGLAPGTYQFRETQAAPGYVLNTNLSEPFTILAEAENAPDTIMVGDFVNFKGTVSFVKTDNHSQPLPGAVFQLWDVADPVNPELVAGYDHLISDSQGIVQATGLAPGVYELHESQAPVGYVLNSNPQPFTIVSAATSQPVINLGEFANFQGTVTMKKTDKNEAGLAGAVFQLWNVTDPDNPQQVAEHDAVTTDDEGQLTITDLVPGAYELREVTAPKGYVINSNPIDFTIVDTAATPPMLNLADFVNYQGNAVLKKTDSAGNPLAGAVFQVWQKGNDSGPVAGYENLQSDTVGVINVLDIAPGNYELREITAPSGYVLNTNPIEFTIASASTEEQQLDLGEFVNFRGTVTMKKKDKNGVGLAGAVFQLWDVTNPTVPKAVAGQEAVTTDASGQLTISDLVPGDYELREVTAPEGHVINTNPIDFTIVASAAETPVVTLADFVNYQGNVTLKKTDSTGNPLAGAVFQVWQKGAQDLWQALRTSSQTAMA</sequence>
<feature type="domain" description="SpaA-like prealbumin fold" evidence="4">
    <location>
        <begin position="77"/>
        <end position="167"/>
    </location>
</feature>
<gene>
    <name evidence="5" type="ORF">RU97_GL001771</name>
</gene>
<feature type="domain" description="SpaA-like prealbumin fold" evidence="4">
    <location>
        <begin position="398"/>
        <end position="478"/>
    </location>
</feature>
<feature type="domain" description="SpaA-like prealbumin fold" evidence="4">
    <location>
        <begin position="638"/>
        <end position="717"/>
    </location>
</feature>
<feature type="domain" description="SpaA-like prealbumin fold" evidence="4">
    <location>
        <begin position="1345"/>
        <end position="1428"/>
    </location>
</feature>
<feature type="domain" description="SpaA-like prealbumin fold" evidence="4">
    <location>
        <begin position="851"/>
        <end position="925"/>
    </location>
</feature>
<dbReference type="Gene3D" id="2.60.40.10">
    <property type="entry name" value="Immunoglobulins"/>
    <property type="match status" value="12"/>
</dbReference>